<comment type="caution">
    <text evidence="2">The sequence shown here is derived from an EMBL/GenBank/DDBJ whole genome shotgun (WGS) entry which is preliminary data.</text>
</comment>
<dbReference type="Proteomes" id="UP001150062">
    <property type="component" value="Unassembled WGS sequence"/>
</dbReference>
<dbReference type="InterPro" id="IPR016346">
    <property type="entry name" value="G-protein_beta_1-5"/>
</dbReference>
<feature type="compositionally biased region" description="Basic and acidic residues" evidence="1">
    <location>
        <begin position="8"/>
        <end position="22"/>
    </location>
</feature>
<dbReference type="PANTHER" id="PTHR19850">
    <property type="entry name" value="GUANINE NUCLEOTIDE-BINDING PROTEIN BETA G PROTEIN BETA"/>
    <property type="match status" value="1"/>
</dbReference>
<feature type="region of interest" description="Disordered" evidence="1">
    <location>
        <begin position="1"/>
        <end position="22"/>
    </location>
</feature>
<sequence>MSLSQQMEGKKNELRKLKEELSNKRSGGNTLILKTKSSDFQSFNSSPLQIRRNLTVHLDKIYEMHWAQDSTKLVSASQDGSAYC</sequence>
<dbReference type="EMBL" id="JAOAOG010000313">
    <property type="protein sequence ID" value="KAJ6230169.1"/>
    <property type="molecule type" value="Genomic_DNA"/>
</dbReference>
<evidence type="ECO:0000313" key="3">
    <source>
        <dbReference type="Proteomes" id="UP001150062"/>
    </source>
</evidence>
<gene>
    <name evidence="2" type="ORF">M0813_06807</name>
</gene>
<dbReference type="SUPFAM" id="SSF50978">
    <property type="entry name" value="WD40 repeat-like"/>
    <property type="match status" value="1"/>
</dbReference>
<name>A0ABQ8XCA1_9EUKA</name>
<dbReference type="InterPro" id="IPR015943">
    <property type="entry name" value="WD40/YVTN_repeat-like_dom_sf"/>
</dbReference>
<evidence type="ECO:0000256" key="1">
    <source>
        <dbReference type="SAM" id="MobiDB-lite"/>
    </source>
</evidence>
<dbReference type="InterPro" id="IPR036322">
    <property type="entry name" value="WD40_repeat_dom_sf"/>
</dbReference>
<organism evidence="2 3">
    <name type="scientific">Anaeramoeba flamelloides</name>
    <dbReference type="NCBI Taxonomy" id="1746091"/>
    <lineage>
        <taxon>Eukaryota</taxon>
        <taxon>Metamonada</taxon>
        <taxon>Anaeramoebidae</taxon>
        <taxon>Anaeramoeba</taxon>
    </lineage>
</organism>
<dbReference type="Gene3D" id="2.130.10.10">
    <property type="entry name" value="YVTN repeat-like/Quinoprotein amine dehydrogenase"/>
    <property type="match status" value="1"/>
</dbReference>
<accession>A0ABQ8XCA1</accession>
<proteinExistence type="predicted"/>
<keyword evidence="3" id="KW-1185">Reference proteome</keyword>
<evidence type="ECO:0000313" key="2">
    <source>
        <dbReference type="EMBL" id="KAJ6230169.1"/>
    </source>
</evidence>
<protein>
    <submittedName>
        <fullName evidence="2">Guanine nucleotide-binding protein beta g protein beta</fullName>
    </submittedName>
</protein>
<reference evidence="2" key="1">
    <citation type="submission" date="2022-08" db="EMBL/GenBank/DDBJ databases">
        <title>Novel sulfate-reducing endosymbionts in the free-living metamonad Anaeramoeba.</title>
        <authorList>
            <person name="Jerlstrom-Hultqvist J."/>
            <person name="Cepicka I."/>
            <person name="Gallot-Lavallee L."/>
            <person name="Salas-Leiva D."/>
            <person name="Curtis B.A."/>
            <person name="Zahonova K."/>
            <person name="Pipaliya S."/>
            <person name="Dacks J."/>
            <person name="Roger A.J."/>
        </authorList>
    </citation>
    <scope>NUCLEOTIDE SEQUENCE</scope>
    <source>
        <strain evidence="2">Schooner1</strain>
    </source>
</reference>